<evidence type="ECO:0000313" key="3">
    <source>
        <dbReference type="EMBL" id="CAB4196394.1"/>
    </source>
</evidence>
<accession>A0A6J5MD82</accession>
<sequence length="131" mass="13798">MQPYPLLWKQAKAAGEAAAKKVTPTPMVVVDANLDGSPRAGGTEWFVPSGVCGFGLIRIKPATGGFAKWLKKNGYAFTDSYYGGVVAHAHPEFTSNSPACQSMEINGAYASAVAKFLKEAGIPASAETRMD</sequence>
<dbReference type="EMBL" id="LR797240">
    <property type="protein sequence ID" value="CAB4196394.1"/>
    <property type="molecule type" value="Genomic_DNA"/>
</dbReference>
<organism evidence="1">
    <name type="scientific">uncultured Caudovirales phage</name>
    <dbReference type="NCBI Taxonomy" id="2100421"/>
    <lineage>
        <taxon>Viruses</taxon>
        <taxon>Duplodnaviria</taxon>
        <taxon>Heunggongvirae</taxon>
        <taxon>Uroviricota</taxon>
        <taxon>Caudoviricetes</taxon>
        <taxon>Peduoviridae</taxon>
        <taxon>Maltschvirus</taxon>
        <taxon>Maltschvirus maltsch</taxon>
    </lineage>
</organism>
<proteinExistence type="predicted"/>
<evidence type="ECO:0000313" key="2">
    <source>
        <dbReference type="EMBL" id="CAB4169692.1"/>
    </source>
</evidence>
<gene>
    <name evidence="3" type="ORF">UFOVP1296_89</name>
    <name evidence="1" type="ORF">UFOVP471_4</name>
    <name evidence="2" type="ORF">UFOVP890_89</name>
</gene>
<evidence type="ECO:0000313" key="1">
    <source>
        <dbReference type="EMBL" id="CAB4143857.1"/>
    </source>
</evidence>
<reference evidence="1" key="1">
    <citation type="submission" date="2020-04" db="EMBL/GenBank/DDBJ databases">
        <authorList>
            <person name="Chiriac C."/>
            <person name="Salcher M."/>
            <person name="Ghai R."/>
            <person name="Kavagutti S V."/>
        </authorList>
    </citation>
    <scope>NUCLEOTIDE SEQUENCE</scope>
</reference>
<protein>
    <submittedName>
        <fullName evidence="1">Uncharacterized protein</fullName>
    </submittedName>
</protein>
<dbReference type="EMBL" id="LR796845">
    <property type="protein sequence ID" value="CAB4169692.1"/>
    <property type="molecule type" value="Genomic_DNA"/>
</dbReference>
<dbReference type="EMBL" id="LR796438">
    <property type="protein sequence ID" value="CAB4143857.1"/>
    <property type="molecule type" value="Genomic_DNA"/>
</dbReference>
<name>A0A6J5MD82_9CAUD</name>